<dbReference type="AlphaFoldDB" id="A0A3D8S6I6"/>
<evidence type="ECO:0000259" key="3">
    <source>
        <dbReference type="Pfam" id="PF00024"/>
    </source>
</evidence>
<dbReference type="STRING" id="1810919.A0A3D8S6I6"/>
<accession>A0A3D8S6I6</accession>
<feature type="domain" description="Apple" evidence="3">
    <location>
        <begin position="65"/>
        <end position="110"/>
    </location>
</feature>
<proteinExistence type="predicted"/>
<dbReference type="RefSeq" id="XP_026604677.1">
    <property type="nucleotide sequence ID" value="XM_026747197.1"/>
</dbReference>
<evidence type="ECO:0000313" key="4">
    <source>
        <dbReference type="EMBL" id="RDW81624.1"/>
    </source>
</evidence>
<comment type="caution">
    <text evidence="4">The sequence shown here is derived from an EMBL/GenBank/DDBJ whole genome shotgun (WGS) entry which is preliminary data.</text>
</comment>
<feature type="signal peptide" evidence="2">
    <location>
        <begin position="1"/>
        <end position="20"/>
    </location>
</feature>
<protein>
    <recommendedName>
        <fullName evidence="3">Apple domain-containing protein</fullName>
    </recommendedName>
</protein>
<organism evidence="4 5">
    <name type="scientific">Aspergillus mulundensis</name>
    <dbReference type="NCBI Taxonomy" id="1810919"/>
    <lineage>
        <taxon>Eukaryota</taxon>
        <taxon>Fungi</taxon>
        <taxon>Dikarya</taxon>
        <taxon>Ascomycota</taxon>
        <taxon>Pezizomycotina</taxon>
        <taxon>Eurotiomycetes</taxon>
        <taxon>Eurotiomycetidae</taxon>
        <taxon>Eurotiales</taxon>
        <taxon>Aspergillaceae</taxon>
        <taxon>Aspergillus</taxon>
        <taxon>Aspergillus subgen. Nidulantes</taxon>
    </lineage>
</organism>
<reference evidence="4 5" key="1">
    <citation type="journal article" date="2018" name="IMA Fungus">
        <title>IMA Genome-F 9: Draft genome sequence of Annulohypoxylon stygium, Aspergillus mulundensis, Berkeleyomyces basicola (syn. Thielaviopsis basicola), Ceratocystis smalleyi, two Cercospora beticola strains, Coleophoma cylindrospora, Fusarium fracticaudum, Phialophora cf. hyalina, and Morchella septimelata.</title>
        <authorList>
            <person name="Wingfield B.D."/>
            <person name="Bills G.F."/>
            <person name="Dong Y."/>
            <person name="Huang W."/>
            <person name="Nel W.J."/>
            <person name="Swalarsk-Parry B.S."/>
            <person name="Vaghefi N."/>
            <person name="Wilken P.M."/>
            <person name="An Z."/>
            <person name="de Beer Z.W."/>
            <person name="De Vos L."/>
            <person name="Chen L."/>
            <person name="Duong T.A."/>
            <person name="Gao Y."/>
            <person name="Hammerbacher A."/>
            <person name="Kikkert J.R."/>
            <person name="Li Y."/>
            <person name="Li H."/>
            <person name="Li K."/>
            <person name="Li Q."/>
            <person name="Liu X."/>
            <person name="Ma X."/>
            <person name="Naidoo K."/>
            <person name="Pethybridge S.J."/>
            <person name="Sun J."/>
            <person name="Steenkamp E.T."/>
            <person name="van der Nest M.A."/>
            <person name="van Wyk S."/>
            <person name="Wingfield M.J."/>
            <person name="Xiong C."/>
            <person name="Yue Q."/>
            <person name="Zhang X."/>
        </authorList>
    </citation>
    <scope>NUCLEOTIDE SEQUENCE [LARGE SCALE GENOMIC DNA]</scope>
    <source>
        <strain evidence="4 5">DSM 5745</strain>
    </source>
</reference>
<dbReference type="Pfam" id="PF00024">
    <property type="entry name" value="PAN_1"/>
    <property type="match status" value="1"/>
</dbReference>
<dbReference type="GeneID" id="38115551"/>
<sequence length="291" mass="32654">MARTLLQLLSLLTLILGTAAQCLSSTSGTGIANYDACCSHQQNGTEVLNGIEYEYHCASWMEPDNARIQHVTSARDCVQRCRRSTTCAASAWHRSNWCYLSPFTSDLEMKSHPDATGWLAIRETRPGPAPDCPDCNCDQLVAEANQTNNAVCAQQKREIELERDRFEANSTQCAEQKKRAEDERDALRALLDRTCTPKLQETWIFTSGPKSFNITCGANVWGIPSATDFRIDTASVRDFQECADLCAGNNDCVRARVQTLPNNAECRLYRNPTWDRKYDESDFDFSVLTLL</sequence>
<evidence type="ECO:0000256" key="2">
    <source>
        <dbReference type="SAM" id="SignalP"/>
    </source>
</evidence>
<keyword evidence="1" id="KW-0175">Coiled coil</keyword>
<gene>
    <name evidence="4" type="ORF">DSM5745_05181</name>
</gene>
<dbReference type="EMBL" id="PVWQ01000005">
    <property type="protein sequence ID" value="RDW81624.1"/>
    <property type="molecule type" value="Genomic_DNA"/>
</dbReference>
<name>A0A3D8S6I6_9EURO</name>
<dbReference type="Proteomes" id="UP000256690">
    <property type="component" value="Unassembled WGS sequence"/>
</dbReference>
<evidence type="ECO:0000256" key="1">
    <source>
        <dbReference type="SAM" id="Coils"/>
    </source>
</evidence>
<feature type="chain" id="PRO_5017789092" description="Apple domain-containing protein" evidence="2">
    <location>
        <begin position="21"/>
        <end position="291"/>
    </location>
</feature>
<feature type="coiled-coil region" evidence="1">
    <location>
        <begin position="163"/>
        <end position="193"/>
    </location>
</feature>
<keyword evidence="5" id="KW-1185">Reference proteome</keyword>
<dbReference type="InterPro" id="IPR003609">
    <property type="entry name" value="Pan_app"/>
</dbReference>
<evidence type="ECO:0000313" key="5">
    <source>
        <dbReference type="Proteomes" id="UP000256690"/>
    </source>
</evidence>
<keyword evidence="2" id="KW-0732">Signal</keyword>